<dbReference type="AlphaFoldDB" id="A0A8J2NP42"/>
<keyword evidence="2" id="KW-1185">Reference proteome</keyword>
<reference evidence="1" key="1">
    <citation type="submission" date="2021-06" db="EMBL/GenBank/DDBJ databases">
        <authorList>
            <person name="Hodson N. C."/>
            <person name="Mongue J. A."/>
            <person name="Jaron S. K."/>
        </authorList>
    </citation>
    <scope>NUCLEOTIDE SEQUENCE</scope>
</reference>
<name>A0A8J2NP42_9HEXA</name>
<sequence length="71" mass="7724">MKDELGNGVVWRYVRGSGAEEAGSVIDPNEEKKKKKRTFEIRAVDADGWLGGCSVVPMVTLSSSLQKINGK</sequence>
<dbReference type="Proteomes" id="UP000708208">
    <property type="component" value="Unassembled WGS sequence"/>
</dbReference>
<dbReference type="EMBL" id="CAJVCH010070334">
    <property type="protein sequence ID" value="CAG7720406.1"/>
    <property type="molecule type" value="Genomic_DNA"/>
</dbReference>
<protein>
    <submittedName>
        <fullName evidence="1">Uncharacterized protein</fullName>
    </submittedName>
</protein>
<comment type="caution">
    <text evidence="1">The sequence shown here is derived from an EMBL/GenBank/DDBJ whole genome shotgun (WGS) entry which is preliminary data.</text>
</comment>
<accession>A0A8J2NP42</accession>
<proteinExistence type="predicted"/>
<gene>
    <name evidence="1" type="ORF">AFUS01_LOCUS9683</name>
</gene>
<organism evidence="1 2">
    <name type="scientific">Allacma fusca</name>
    <dbReference type="NCBI Taxonomy" id="39272"/>
    <lineage>
        <taxon>Eukaryota</taxon>
        <taxon>Metazoa</taxon>
        <taxon>Ecdysozoa</taxon>
        <taxon>Arthropoda</taxon>
        <taxon>Hexapoda</taxon>
        <taxon>Collembola</taxon>
        <taxon>Symphypleona</taxon>
        <taxon>Sminthuridae</taxon>
        <taxon>Allacma</taxon>
    </lineage>
</organism>
<evidence type="ECO:0000313" key="2">
    <source>
        <dbReference type="Proteomes" id="UP000708208"/>
    </source>
</evidence>
<evidence type="ECO:0000313" key="1">
    <source>
        <dbReference type="EMBL" id="CAG7720406.1"/>
    </source>
</evidence>